<dbReference type="GO" id="GO:0016747">
    <property type="term" value="F:acyltransferase activity, transferring groups other than amino-acyl groups"/>
    <property type="evidence" value="ECO:0007669"/>
    <property type="project" value="InterPro"/>
</dbReference>
<dbReference type="InterPro" id="IPR000182">
    <property type="entry name" value="GNAT_dom"/>
</dbReference>
<sequence length="203" mass="22546">MMASRIPTTTRFLAAEIADSDPALVSRLTAIVNAAYLTEANIFVDGYKRVNEDEMREIIRAGELAVAFAGEEGTSNAVGCIRIMPVYKSDSGSESAERANASIEAYEFGLLANDDSVRGSGLGRALVDFAEDFSRKAGMKEMQLALLVPLWIQGGHPFKNRLHEWYTRMGYKVVRIDALEEHYPELAKLLLGKCDYTVYRKLL</sequence>
<evidence type="ECO:0000313" key="3">
    <source>
        <dbReference type="Proteomes" id="UP000613580"/>
    </source>
</evidence>
<dbReference type="Proteomes" id="UP000613580">
    <property type="component" value="Unassembled WGS sequence"/>
</dbReference>
<dbReference type="PROSITE" id="PS51186">
    <property type="entry name" value="GNAT"/>
    <property type="match status" value="1"/>
</dbReference>
<name>A0A8H6WD42_MYCCL</name>
<dbReference type="EMBL" id="JACAZE010000007">
    <property type="protein sequence ID" value="KAF7310413.1"/>
    <property type="molecule type" value="Genomic_DNA"/>
</dbReference>
<accession>A0A8H6WD42</accession>
<dbReference type="AlphaFoldDB" id="A0A8H6WD42"/>
<evidence type="ECO:0000259" key="1">
    <source>
        <dbReference type="PROSITE" id="PS51186"/>
    </source>
</evidence>
<dbReference type="SUPFAM" id="SSF55729">
    <property type="entry name" value="Acyl-CoA N-acyltransferases (Nat)"/>
    <property type="match status" value="1"/>
</dbReference>
<dbReference type="Pfam" id="PF00583">
    <property type="entry name" value="Acetyltransf_1"/>
    <property type="match status" value="1"/>
</dbReference>
<evidence type="ECO:0000313" key="2">
    <source>
        <dbReference type="EMBL" id="KAF7310413.1"/>
    </source>
</evidence>
<dbReference type="Gene3D" id="3.40.630.30">
    <property type="match status" value="1"/>
</dbReference>
<protein>
    <submittedName>
        <fullName evidence="2">Triacylglycerol lipase</fullName>
    </submittedName>
</protein>
<dbReference type="CDD" id="cd04301">
    <property type="entry name" value="NAT_SF"/>
    <property type="match status" value="1"/>
</dbReference>
<reference evidence="2" key="1">
    <citation type="submission" date="2020-05" db="EMBL/GenBank/DDBJ databases">
        <title>Mycena genomes resolve the evolution of fungal bioluminescence.</title>
        <authorList>
            <person name="Tsai I.J."/>
        </authorList>
    </citation>
    <scope>NUCLEOTIDE SEQUENCE</scope>
    <source>
        <strain evidence="2">110903Hualien_Pintung</strain>
    </source>
</reference>
<gene>
    <name evidence="2" type="ORF">HMN09_00583300</name>
</gene>
<keyword evidence="3" id="KW-1185">Reference proteome</keyword>
<dbReference type="OrthoDB" id="5689at2759"/>
<comment type="caution">
    <text evidence="2">The sequence shown here is derived from an EMBL/GenBank/DDBJ whole genome shotgun (WGS) entry which is preliminary data.</text>
</comment>
<proteinExistence type="predicted"/>
<feature type="domain" description="N-acetyltransferase" evidence="1">
    <location>
        <begin position="15"/>
        <end position="191"/>
    </location>
</feature>
<dbReference type="InterPro" id="IPR016181">
    <property type="entry name" value="Acyl_CoA_acyltransferase"/>
</dbReference>
<organism evidence="2 3">
    <name type="scientific">Mycena chlorophos</name>
    <name type="common">Agaric fungus</name>
    <name type="synonym">Agaricus chlorophos</name>
    <dbReference type="NCBI Taxonomy" id="658473"/>
    <lineage>
        <taxon>Eukaryota</taxon>
        <taxon>Fungi</taxon>
        <taxon>Dikarya</taxon>
        <taxon>Basidiomycota</taxon>
        <taxon>Agaricomycotina</taxon>
        <taxon>Agaricomycetes</taxon>
        <taxon>Agaricomycetidae</taxon>
        <taxon>Agaricales</taxon>
        <taxon>Marasmiineae</taxon>
        <taxon>Mycenaceae</taxon>
        <taxon>Mycena</taxon>
    </lineage>
</organism>